<dbReference type="CDD" id="cd00063">
    <property type="entry name" value="FN3"/>
    <property type="match status" value="1"/>
</dbReference>
<dbReference type="GO" id="GO:0016829">
    <property type="term" value="F:lyase activity"/>
    <property type="evidence" value="ECO:0007669"/>
    <property type="project" value="UniProtKB-KW"/>
</dbReference>
<dbReference type="Proteomes" id="UP000825483">
    <property type="component" value="Unassembled WGS sequence"/>
</dbReference>
<evidence type="ECO:0000313" key="4">
    <source>
        <dbReference type="Proteomes" id="UP000825483"/>
    </source>
</evidence>
<evidence type="ECO:0000256" key="1">
    <source>
        <dbReference type="SAM" id="SignalP"/>
    </source>
</evidence>
<dbReference type="Pfam" id="PF25275">
    <property type="entry name" value="Golvesin_C"/>
    <property type="match status" value="1"/>
</dbReference>
<evidence type="ECO:0000259" key="2">
    <source>
        <dbReference type="PROSITE" id="PS50853"/>
    </source>
</evidence>
<protein>
    <submittedName>
        <fullName evidence="3">Xanthan lyase</fullName>
    </submittedName>
</protein>
<keyword evidence="3" id="KW-0456">Lyase</keyword>
<dbReference type="InterPro" id="IPR033803">
    <property type="entry name" value="CBD-like_Golvesin-Xly"/>
</dbReference>
<keyword evidence="4" id="KW-1185">Reference proteome</keyword>
<gene>
    <name evidence="3" type="ORF">PRLR5076_17050</name>
</gene>
<dbReference type="SUPFAM" id="SSF49265">
    <property type="entry name" value="Fibronectin type III"/>
    <property type="match status" value="1"/>
</dbReference>
<proteinExistence type="predicted"/>
<dbReference type="PROSITE" id="PS50853">
    <property type="entry name" value="FN3"/>
    <property type="match status" value="1"/>
</dbReference>
<dbReference type="RefSeq" id="WP_223929062.1">
    <property type="nucleotide sequence ID" value="NZ_BPTU01000001.1"/>
</dbReference>
<sequence length="960" mass="106168">MNKRTTILFLFCAAALGLSAQSRDSRIGTAVETAIKKIEWPTGSGVSVPKLMSYETNADMESLTVRLDDSVSKEKIDSRTVNKLYKLLRKGLPAEYRKYDIVVISDGRTLQDIASESRSVKPVTTSWGSTDYKGQPWVQNVSRQLTASKGLYDRHISIWSSHGRYYDSSKGQWKWQRPNLFGTTEDLYTQTIVTPYLIPMLENAGAVVFSPRERDWQKNEVIVDNDGSHRGYVEYGAKKWSATAAAGFAFHEGTYADGENPFTKGTARKVKTTKGKRVTMASYQPYFTESGQYAVYVSYNTVKKSVDDAEYTVYHKGQATTFHVNQTMGGGTWVYLGTFNFDKGSSEFNRVVVSNHSSSKGFVTTDAVRFGGGMGNIERGGEVSGMPRCLEGARYSAQWYGAPREVVSVYQGQNDYNDDINCRSLMTNWLAGGSVYVPSNEGLKVPIELSLAVHSDAGYAKDASLTGTLSICTTDYKGDKSLNSGLSRSVSKTFAQGLIDQIKSDVSARFNTSWTVRGVWDKNYNECRRPEVPSAILEVLSHQNFNDMKFGQDPNFKFTLARAAYKQIVKFVSRLHSTPYTIQPLAPDHFSLSLVSKGRIQLRWQPVNDPTEPTAKPSCYIVYTAINNGDFDNGTKVNATNFTLDMEPGSLYRFRVTAANDGGESFPTEELAACYNKSARKNILIVNNFHRLSSPAIIDNDLEQGFDFNADPGVPYGKYAGWNGFQTNYDRTMMGKEGSAALGYGGDELVGIFIMGNTFDYPTEHAQALATTGRYNIVSCSADAVENGTVRLSDYDAVDLINGLEEDDSHSLVHYKSFNTTLQRKIEDYVRNHGRIFVSGAYIGSDMTSDQETAFLGRVLKVSYNGQNRDQVNPTVTGMGQTMNVWRIVNESHYAAVSADVLNAADGGYCAMKYADGTSAAVAYDGSDYKAFTMGFPIECIKDAKTKSAILRGIMAFILK</sequence>
<dbReference type="InterPro" id="IPR013783">
    <property type="entry name" value="Ig-like_fold"/>
</dbReference>
<organism evidence="3 4">
    <name type="scientific">Prevotella lacticifex</name>
    <dbReference type="NCBI Taxonomy" id="2854755"/>
    <lineage>
        <taxon>Bacteria</taxon>
        <taxon>Pseudomonadati</taxon>
        <taxon>Bacteroidota</taxon>
        <taxon>Bacteroidia</taxon>
        <taxon>Bacteroidales</taxon>
        <taxon>Prevotellaceae</taxon>
        <taxon>Prevotella</taxon>
    </lineage>
</organism>
<dbReference type="AlphaFoldDB" id="A0A9R1CAA5"/>
<evidence type="ECO:0000313" key="3">
    <source>
        <dbReference type="EMBL" id="GJG58854.1"/>
    </source>
</evidence>
<dbReference type="InterPro" id="IPR036116">
    <property type="entry name" value="FN3_sf"/>
</dbReference>
<dbReference type="InterPro" id="IPR003961">
    <property type="entry name" value="FN3_dom"/>
</dbReference>
<dbReference type="GeneID" id="72467106"/>
<comment type="caution">
    <text evidence="3">The sequence shown here is derived from an EMBL/GenBank/DDBJ whole genome shotgun (WGS) entry which is preliminary data.</text>
</comment>
<reference evidence="3" key="1">
    <citation type="journal article" date="2022" name="Int. J. Syst. Evol. Microbiol.">
        <title>Prevotella lacticifex sp. nov., isolated from the rumen of cows.</title>
        <authorList>
            <person name="Shinkai T."/>
            <person name="Ikeyama N."/>
            <person name="Kumagai M."/>
            <person name="Ohmori H."/>
            <person name="Sakamoto M."/>
            <person name="Ohkuma M."/>
            <person name="Mitsumori M."/>
        </authorList>
    </citation>
    <scope>NUCLEOTIDE SEQUENCE</scope>
    <source>
        <strain evidence="3">R5076</strain>
    </source>
</reference>
<dbReference type="SMART" id="SM00060">
    <property type="entry name" value="FN3"/>
    <property type="match status" value="1"/>
</dbReference>
<dbReference type="EMBL" id="BPUB01000002">
    <property type="protein sequence ID" value="GJG58854.1"/>
    <property type="molecule type" value="Genomic_DNA"/>
</dbReference>
<feature type="signal peptide" evidence="1">
    <location>
        <begin position="1"/>
        <end position="20"/>
    </location>
</feature>
<feature type="chain" id="PRO_5040236272" evidence="1">
    <location>
        <begin position="21"/>
        <end position="960"/>
    </location>
</feature>
<name>A0A9R1CAA5_9BACT</name>
<keyword evidence="1" id="KW-0732">Signal</keyword>
<feature type="domain" description="Fibronectin type-III" evidence="2">
    <location>
        <begin position="586"/>
        <end position="679"/>
    </location>
</feature>
<accession>A0A9R1CAA5</accession>
<dbReference type="Gene3D" id="2.60.40.10">
    <property type="entry name" value="Immunoglobulins"/>
    <property type="match status" value="1"/>
</dbReference>
<dbReference type="Gene3D" id="3.40.630.40">
    <property type="entry name" value="Zn-dependent exopeptidases"/>
    <property type="match status" value="1"/>
</dbReference>